<comment type="caution">
    <text evidence="2">The sequence shown here is derived from an EMBL/GenBank/DDBJ whole genome shotgun (WGS) entry which is preliminary data.</text>
</comment>
<keyword evidence="1" id="KW-0812">Transmembrane</keyword>
<dbReference type="NCBIfam" id="TIGR02532">
    <property type="entry name" value="IV_pilin_GFxxxE"/>
    <property type="match status" value="1"/>
</dbReference>
<name>A0A0G1UC03_9BACT</name>
<proteinExistence type="predicted"/>
<dbReference type="AlphaFoldDB" id="A0A0G1UC03"/>
<feature type="transmembrane region" description="Helical" evidence="1">
    <location>
        <begin position="28"/>
        <end position="54"/>
    </location>
</feature>
<dbReference type="EMBL" id="LCPF01000001">
    <property type="protein sequence ID" value="KKU91686.1"/>
    <property type="molecule type" value="Genomic_DNA"/>
</dbReference>
<reference evidence="2 3" key="1">
    <citation type="journal article" date="2015" name="Nature">
        <title>rRNA introns, odd ribosomes, and small enigmatic genomes across a large radiation of phyla.</title>
        <authorList>
            <person name="Brown C.T."/>
            <person name="Hug L.A."/>
            <person name="Thomas B.C."/>
            <person name="Sharon I."/>
            <person name="Castelle C.J."/>
            <person name="Singh A."/>
            <person name="Wilkins M.J."/>
            <person name="Williams K.H."/>
            <person name="Banfield J.F."/>
        </authorList>
    </citation>
    <scope>NUCLEOTIDE SEQUENCE [LARGE SCALE GENOMIC DNA]</scope>
</reference>
<evidence type="ECO:0000313" key="2">
    <source>
        <dbReference type="EMBL" id="KKU91686.1"/>
    </source>
</evidence>
<protein>
    <recommendedName>
        <fullName evidence="4">Prepilin-type N-terminal cleavage/methylation domain-containing protein</fullName>
    </recommendedName>
</protein>
<organism evidence="2 3">
    <name type="scientific">Candidatus Jorgensenbacteria bacterium GW2011_GWA1_48_11</name>
    <dbReference type="NCBI Taxonomy" id="1618660"/>
    <lineage>
        <taxon>Bacteria</taxon>
        <taxon>Candidatus Joergenseniibacteriota</taxon>
    </lineage>
</organism>
<gene>
    <name evidence="2" type="ORF">UY23_C0001G0292</name>
</gene>
<accession>A0A0G1UC03</accession>
<dbReference type="Pfam" id="PF07963">
    <property type="entry name" value="N_methyl"/>
    <property type="match status" value="1"/>
</dbReference>
<evidence type="ECO:0000256" key="1">
    <source>
        <dbReference type="SAM" id="Phobius"/>
    </source>
</evidence>
<sequence>MRKLTDNKQLITNNKRYRLSFISYRSRAGFTIVELIVAMGVFLIAITLAIGVFVQALKTQRIVNYLMSVNSNASIALEGLARELRTGYAFSLSELDPPPPNPCLNPQFDRISFKNSNSKLVTYDIENGVLARQECDSAGCAGAEPFMAITASNILVSRLCFTKTQPTSNDPWRISIFLTVGSPNPDLATNVLNLETTVSSRILPQDVQ</sequence>
<keyword evidence="1" id="KW-0472">Membrane</keyword>
<dbReference type="Proteomes" id="UP000034956">
    <property type="component" value="Unassembled WGS sequence"/>
</dbReference>
<evidence type="ECO:0008006" key="4">
    <source>
        <dbReference type="Google" id="ProtNLM"/>
    </source>
</evidence>
<dbReference type="InterPro" id="IPR012902">
    <property type="entry name" value="N_methyl_site"/>
</dbReference>
<keyword evidence="1" id="KW-1133">Transmembrane helix</keyword>
<evidence type="ECO:0000313" key="3">
    <source>
        <dbReference type="Proteomes" id="UP000034956"/>
    </source>
</evidence>